<dbReference type="InterPro" id="IPR036249">
    <property type="entry name" value="Thioredoxin-like_sf"/>
</dbReference>
<dbReference type="OrthoDB" id="9762687at2"/>
<evidence type="ECO:0000259" key="3">
    <source>
        <dbReference type="Pfam" id="PF23357"/>
    </source>
</evidence>
<accession>A0A1I4UVZ7</accession>
<dbReference type="SUPFAM" id="SSF52833">
    <property type="entry name" value="Thioredoxin-like"/>
    <property type="match status" value="1"/>
</dbReference>
<dbReference type="SUPFAM" id="SSF52317">
    <property type="entry name" value="Class I glutamine amidotransferase-like"/>
    <property type="match status" value="1"/>
</dbReference>
<feature type="transmembrane region" description="Helical" evidence="1">
    <location>
        <begin position="12"/>
        <end position="34"/>
    </location>
</feature>
<evidence type="ECO:0000313" key="5">
    <source>
        <dbReference type="Proteomes" id="UP000199611"/>
    </source>
</evidence>
<keyword evidence="1" id="KW-0472">Membrane</keyword>
<keyword evidence="5" id="KW-1185">Reference proteome</keyword>
<dbReference type="InterPro" id="IPR019196">
    <property type="entry name" value="ABC_transp_unknown"/>
</dbReference>
<dbReference type="STRING" id="39841.SAMN05660836_02000"/>
<feature type="domain" description="ABC-type uncharacterised transport system" evidence="2">
    <location>
        <begin position="152"/>
        <end position="412"/>
    </location>
</feature>
<gene>
    <name evidence="4" type="ORF">SAMN05660836_02000</name>
</gene>
<reference evidence="4 5" key="1">
    <citation type="submission" date="2016-10" db="EMBL/GenBank/DDBJ databases">
        <authorList>
            <person name="de Groot N.N."/>
        </authorList>
    </citation>
    <scope>NUCLEOTIDE SEQUENCE [LARGE SCALE GENOMIC DNA]</scope>
    <source>
        <strain evidence="4 5">DSM 9990</strain>
    </source>
</reference>
<dbReference type="RefSeq" id="WP_093395462.1">
    <property type="nucleotide sequence ID" value="NZ_FOUU01000007.1"/>
</dbReference>
<dbReference type="AlphaFoldDB" id="A0A1I4UVZ7"/>
<dbReference type="Gene3D" id="3.40.30.10">
    <property type="entry name" value="Glutaredoxin"/>
    <property type="match status" value="1"/>
</dbReference>
<name>A0A1I4UVZ7_9BACT</name>
<evidence type="ECO:0000259" key="2">
    <source>
        <dbReference type="Pfam" id="PF09822"/>
    </source>
</evidence>
<feature type="domain" description="DUF7088" evidence="3">
    <location>
        <begin position="47"/>
        <end position="115"/>
    </location>
</feature>
<feature type="transmembrane region" description="Helical" evidence="1">
    <location>
        <begin position="445"/>
        <end position="466"/>
    </location>
</feature>
<organism evidence="4 5">
    <name type="scientific">Thermodesulforhabdus norvegica</name>
    <dbReference type="NCBI Taxonomy" id="39841"/>
    <lineage>
        <taxon>Bacteria</taxon>
        <taxon>Pseudomonadati</taxon>
        <taxon>Thermodesulfobacteriota</taxon>
        <taxon>Syntrophobacteria</taxon>
        <taxon>Syntrophobacterales</taxon>
        <taxon>Thermodesulforhabdaceae</taxon>
        <taxon>Thermodesulforhabdus</taxon>
    </lineage>
</organism>
<protein>
    <submittedName>
        <fullName evidence="4">ABC-type uncharacterized transport system involved in gliding motility, auxiliary component</fullName>
    </submittedName>
</protein>
<evidence type="ECO:0000256" key="1">
    <source>
        <dbReference type="SAM" id="Phobius"/>
    </source>
</evidence>
<dbReference type="InterPro" id="IPR029062">
    <property type="entry name" value="Class_I_gatase-like"/>
</dbReference>
<dbReference type="Pfam" id="PF23357">
    <property type="entry name" value="DUF7088"/>
    <property type="match status" value="1"/>
</dbReference>
<keyword evidence="1" id="KW-1133">Transmembrane helix</keyword>
<evidence type="ECO:0000313" key="4">
    <source>
        <dbReference type="EMBL" id="SFM93142.1"/>
    </source>
</evidence>
<proteinExistence type="predicted"/>
<keyword evidence="1" id="KW-0812">Transmembrane</keyword>
<dbReference type="EMBL" id="FOUU01000007">
    <property type="protein sequence ID" value="SFM93142.1"/>
    <property type="molecule type" value="Genomic_DNA"/>
</dbReference>
<sequence length="473" mass="53555">MRRGLKRSRSVTYGSQALLSTLLFLGIVVFIALISERHFFRWDLTEARVHTLTEQSKKVVASITEPVHILAFYATDQGREEAQDLLETYRYYNSKISYEFIDPDRSPEMAKKYEIRTYGTLVLEGYGKKETVQSATEESITNALLKLSRNEKKKIYFLIGHGEHSIDEFGKVGYSTVRSSLEKENYEVSTLNLMSMDAVPDDAAVVVVPGPKKELFPEEIKRLDAYVRRGGKLVVMLDPYQDAGLKEWLGEYGIELQDDVIIDKLSRVFGGSYLLPVVTQYGFHPITKDFNVATFYAEARSVREASDHPDYVSLTTLARTSEGAWAETNQEMLRQGQASYDEGEDLMGPVPIAVIARVDVEKMSESTGEKENEKDRTEKGEEKKGYLLVIGDSDFVDNTHFGLSGNGDFFLNAVHYLAEEETLITIEPRKKEGQPLVLTGPQMKLVMWVSMVLIPLFVIVLGFGVYRVRRAQR</sequence>
<dbReference type="Pfam" id="PF09822">
    <property type="entry name" value="ABC_transp_aux"/>
    <property type="match status" value="1"/>
</dbReference>
<dbReference type="Proteomes" id="UP000199611">
    <property type="component" value="Unassembled WGS sequence"/>
</dbReference>
<dbReference type="InterPro" id="IPR055396">
    <property type="entry name" value="DUF7088"/>
</dbReference>